<dbReference type="PROSITE" id="PS01012">
    <property type="entry name" value="FOLYLPOLYGLU_SYNT_2"/>
    <property type="match status" value="1"/>
</dbReference>
<evidence type="ECO:0000313" key="14">
    <source>
        <dbReference type="Proteomes" id="UP001225646"/>
    </source>
</evidence>
<dbReference type="InterPro" id="IPR004101">
    <property type="entry name" value="Mur_ligase_C"/>
</dbReference>
<dbReference type="GO" id="GO:0004326">
    <property type="term" value="F:tetrahydrofolylpolyglutamate synthase activity"/>
    <property type="evidence" value="ECO:0007669"/>
    <property type="project" value="UniProtKB-EC"/>
</dbReference>
<evidence type="ECO:0000256" key="4">
    <source>
        <dbReference type="ARBA" id="ARBA00022723"/>
    </source>
</evidence>
<keyword evidence="7" id="KW-0460">Magnesium</keyword>
<reference evidence="13 14" key="1">
    <citation type="submission" date="2023-07" db="EMBL/GenBank/DDBJ databases">
        <title>Genomic Encyclopedia of Type Strains, Phase IV (KMG-IV): sequencing the most valuable type-strain genomes for metagenomic binning, comparative biology and taxonomic classification.</title>
        <authorList>
            <person name="Goeker M."/>
        </authorList>
    </citation>
    <scope>NUCLEOTIDE SEQUENCE [LARGE SCALE GENOMIC DNA]</scope>
    <source>
        <strain evidence="13 14">DSM 19092</strain>
    </source>
</reference>
<name>A0ABT9VJN5_9BACI</name>
<evidence type="ECO:0000256" key="1">
    <source>
        <dbReference type="ARBA" id="ARBA00008276"/>
    </source>
</evidence>
<comment type="similarity">
    <text evidence="1 10">Belongs to the folylpolyglutamate synthase family.</text>
</comment>
<evidence type="ECO:0000256" key="5">
    <source>
        <dbReference type="ARBA" id="ARBA00022741"/>
    </source>
</evidence>
<dbReference type="Pfam" id="PF02875">
    <property type="entry name" value="Mur_ligase_C"/>
    <property type="match status" value="1"/>
</dbReference>
<organism evidence="13 14">
    <name type="scientific">Aeribacillus alveayuensis</name>
    <dbReference type="NCBI Taxonomy" id="279215"/>
    <lineage>
        <taxon>Bacteria</taxon>
        <taxon>Bacillati</taxon>
        <taxon>Bacillota</taxon>
        <taxon>Bacilli</taxon>
        <taxon>Bacillales</taxon>
        <taxon>Bacillaceae</taxon>
        <taxon>Aeribacillus</taxon>
    </lineage>
</organism>
<evidence type="ECO:0000256" key="7">
    <source>
        <dbReference type="ARBA" id="ARBA00022842"/>
    </source>
</evidence>
<evidence type="ECO:0000313" key="13">
    <source>
        <dbReference type="EMBL" id="MDQ0161181.1"/>
    </source>
</evidence>
<dbReference type="EMBL" id="JAUSTR010000001">
    <property type="protein sequence ID" value="MDQ0161181.1"/>
    <property type="molecule type" value="Genomic_DNA"/>
</dbReference>
<keyword evidence="4" id="KW-0479">Metal-binding</keyword>
<dbReference type="Pfam" id="PF08245">
    <property type="entry name" value="Mur_ligase_M"/>
    <property type="match status" value="1"/>
</dbReference>
<evidence type="ECO:0000259" key="11">
    <source>
        <dbReference type="Pfam" id="PF02875"/>
    </source>
</evidence>
<dbReference type="RefSeq" id="WP_419151033.1">
    <property type="nucleotide sequence ID" value="NZ_JAUSTR010000001.1"/>
</dbReference>
<evidence type="ECO:0000256" key="6">
    <source>
        <dbReference type="ARBA" id="ARBA00022840"/>
    </source>
</evidence>
<dbReference type="InterPro" id="IPR036615">
    <property type="entry name" value="Mur_ligase_C_dom_sf"/>
</dbReference>
<dbReference type="PANTHER" id="PTHR11136:SF0">
    <property type="entry name" value="DIHYDROFOLATE SYNTHETASE-RELATED"/>
    <property type="match status" value="1"/>
</dbReference>
<evidence type="ECO:0000256" key="3">
    <source>
        <dbReference type="ARBA" id="ARBA00022598"/>
    </source>
</evidence>
<keyword evidence="14" id="KW-1185">Reference proteome</keyword>
<dbReference type="InterPro" id="IPR013221">
    <property type="entry name" value="Mur_ligase_cen"/>
</dbReference>
<dbReference type="GO" id="GO:0008841">
    <property type="term" value="F:dihydrofolate synthase activity"/>
    <property type="evidence" value="ECO:0007669"/>
    <property type="project" value="UniProtKB-EC"/>
</dbReference>
<keyword evidence="6 10" id="KW-0067">ATP-binding</keyword>
<feature type="domain" description="Mur ligase central" evidence="12">
    <location>
        <begin position="46"/>
        <end position="268"/>
    </location>
</feature>
<dbReference type="SUPFAM" id="SSF53244">
    <property type="entry name" value="MurD-like peptide ligases, peptide-binding domain"/>
    <property type="match status" value="1"/>
</dbReference>
<dbReference type="Gene3D" id="3.90.190.20">
    <property type="entry name" value="Mur ligase, C-terminal domain"/>
    <property type="match status" value="1"/>
</dbReference>
<gene>
    <name evidence="13" type="ORF">J2S06_000251</name>
</gene>
<evidence type="ECO:0000256" key="10">
    <source>
        <dbReference type="PIRNR" id="PIRNR001563"/>
    </source>
</evidence>
<evidence type="ECO:0000256" key="2">
    <source>
        <dbReference type="ARBA" id="ARBA00013025"/>
    </source>
</evidence>
<dbReference type="InterPro" id="IPR018109">
    <property type="entry name" value="Folylpolyglutamate_synth_CS"/>
</dbReference>
<protein>
    <recommendedName>
        <fullName evidence="2">tetrahydrofolate synthase</fullName>
        <ecNumber evidence="2">6.3.2.17</ecNumber>
    </recommendedName>
    <alternativeName>
        <fullName evidence="8">Tetrahydrofolylpolyglutamate synthase</fullName>
    </alternativeName>
</protein>
<dbReference type="NCBIfam" id="TIGR01499">
    <property type="entry name" value="folC"/>
    <property type="match status" value="1"/>
</dbReference>
<keyword evidence="5 10" id="KW-0547">Nucleotide-binding</keyword>
<dbReference type="EC" id="6.3.2.17" evidence="2"/>
<comment type="caution">
    <text evidence="13">The sequence shown here is derived from an EMBL/GenBank/DDBJ whole genome shotgun (WGS) entry which is preliminary data.</text>
</comment>
<dbReference type="Proteomes" id="UP001225646">
    <property type="component" value="Unassembled WGS sequence"/>
</dbReference>
<evidence type="ECO:0000259" key="12">
    <source>
        <dbReference type="Pfam" id="PF08245"/>
    </source>
</evidence>
<dbReference type="InterPro" id="IPR036565">
    <property type="entry name" value="Mur-like_cat_sf"/>
</dbReference>
<dbReference type="InterPro" id="IPR001645">
    <property type="entry name" value="Folylpolyglutamate_synth"/>
</dbReference>
<dbReference type="Gene3D" id="3.40.1190.10">
    <property type="entry name" value="Mur-like, catalytic domain"/>
    <property type="match status" value="1"/>
</dbReference>
<feature type="domain" description="Mur ligase C-terminal" evidence="11">
    <location>
        <begin position="295"/>
        <end position="412"/>
    </location>
</feature>
<keyword evidence="3 10" id="KW-0436">Ligase</keyword>
<dbReference type="PIRSF" id="PIRSF001563">
    <property type="entry name" value="Folylpolyglu_synth"/>
    <property type="match status" value="1"/>
</dbReference>
<evidence type="ECO:0000256" key="9">
    <source>
        <dbReference type="ARBA" id="ARBA00047493"/>
    </source>
</evidence>
<dbReference type="PANTHER" id="PTHR11136">
    <property type="entry name" value="FOLYLPOLYGLUTAMATE SYNTHASE-RELATED"/>
    <property type="match status" value="1"/>
</dbReference>
<dbReference type="SUPFAM" id="SSF53623">
    <property type="entry name" value="MurD-like peptide ligases, catalytic domain"/>
    <property type="match status" value="1"/>
</dbReference>
<accession>A0ABT9VJN5</accession>
<proteinExistence type="inferred from homology"/>
<sequence length="429" mass="48584">MFTSYEEARKWLHSRLTFGVKPGLERMKIMMEKLGHPERTVRYIHVAGTNGKGSTIAFLKEILQEAGFKVGTFTSPYIETFNERVSMNGNPITDEEFIQLANKLKPIVEEVEKTDFGAPTEFEVITAMAFYYFGRINIPDIVLLETGLGGMYDSTNIISPLLSIITNIGHDHEEILGTTLKEIAAQKAGIIKNGVPVVSAVEQPEALQVIEEVSKQKKAKHYLLGREFSMKNDGCLSIQTPFKTYNELSISMKGPHQEKNAALAIMAADYLKVYYSFIIEEDDIQSGVKKAFWKGRFEELSTSPTIIIDGAHNPEGVKVLRETVQSYYPEKNIVVLFSVLQDKKVKEMIQELSSFAAKIIFTSFSFPRALRAKELFDKAEFQNKQYEENWQQALTKAISTLHDDELLLITGSLYFISDVRKYILESIIK</sequence>
<comment type="catalytic activity">
    <reaction evidence="9">
        <text>(6S)-5,6,7,8-tetrahydrofolyl-(gamma-L-Glu)(n) + L-glutamate + ATP = (6S)-5,6,7,8-tetrahydrofolyl-(gamma-L-Glu)(n+1) + ADP + phosphate + H(+)</text>
        <dbReference type="Rhea" id="RHEA:10580"/>
        <dbReference type="Rhea" id="RHEA-COMP:14738"/>
        <dbReference type="Rhea" id="RHEA-COMP:14740"/>
        <dbReference type="ChEBI" id="CHEBI:15378"/>
        <dbReference type="ChEBI" id="CHEBI:29985"/>
        <dbReference type="ChEBI" id="CHEBI:30616"/>
        <dbReference type="ChEBI" id="CHEBI:43474"/>
        <dbReference type="ChEBI" id="CHEBI:141005"/>
        <dbReference type="ChEBI" id="CHEBI:456216"/>
        <dbReference type="EC" id="6.3.2.17"/>
    </reaction>
</comment>
<evidence type="ECO:0000256" key="8">
    <source>
        <dbReference type="ARBA" id="ARBA00030592"/>
    </source>
</evidence>